<proteinExistence type="predicted"/>
<evidence type="ECO:0000259" key="1">
    <source>
        <dbReference type="PROSITE" id="PS50173"/>
    </source>
</evidence>
<dbReference type="InterPro" id="IPR001126">
    <property type="entry name" value="UmuC"/>
</dbReference>
<dbReference type="EMBL" id="CAEZTS010000080">
    <property type="protein sequence ID" value="CAB4580604.1"/>
    <property type="molecule type" value="Genomic_DNA"/>
</dbReference>
<reference evidence="2" key="1">
    <citation type="submission" date="2020-05" db="EMBL/GenBank/DDBJ databases">
        <authorList>
            <person name="Chiriac C."/>
            <person name="Salcher M."/>
            <person name="Ghai R."/>
            <person name="Kavagutti S V."/>
        </authorList>
    </citation>
    <scope>NUCLEOTIDE SEQUENCE</scope>
</reference>
<dbReference type="PROSITE" id="PS50173">
    <property type="entry name" value="UMUC"/>
    <property type="match status" value="1"/>
</dbReference>
<dbReference type="CDD" id="cd03468">
    <property type="entry name" value="PolY_like"/>
    <property type="match status" value="1"/>
</dbReference>
<gene>
    <name evidence="2" type="ORF">UFOPK1722_01004</name>
</gene>
<name>A0A6J6F111_9ZZZZ</name>
<accession>A0A6J6F111</accession>
<evidence type="ECO:0000313" key="2">
    <source>
        <dbReference type="EMBL" id="CAB4580604.1"/>
    </source>
</evidence>
<dbReference type="GO" id="GO:0006281">
    <property type="term" value="P:DNA repair"/>
    <property type="evidence" value="ECO:0007669"/>
    <property type="project" value="InterPro"/>
</dbReference>
<dbReference type="SUPFAM" id="SSF56672">
    <property type="entry name" value="DNA/RNA polymerases"/>
    <property type="match status" value="1"/>
</dbReference>
<dbReference type="Gene3D" id="3.40.1170.60">
    <property type="match status" value="1"/>
</dbReference>
<protein>
    <submittedName>
        <fullName evidence="2">Unannotated protein</fullName>
    </submittedName>
</protein>
<organism evidence="2">
    <name type="scientific">freshwater metagenome</name>
    <dbReference type="NCBI Taxonomy" id="449393"/>
    <lineage>
        <taxon>unclassified sequences</taxon>
        <taxon>metagenomes</taxon>
        <taxon>ecological metagenomes</taxon>
    </lineage>
</organism>
<dbReference type="InterPro" id="IPR043502">
    <property type="entry name" value="DNA/RNA_pol_sf"/>
</dbReference>
<sequence>MTAMSTRPPRCAVVHTPAWPLVAAVMNGLVGRGPQYTPDQPLAIMRSQRVLCCSPAAWRDGVRPGMRRRQAQGACPHVVLVADDPDRDARCFEPVVRSVGELVPLLDIESPGSLLMATRGPSRYVGGDAALTVRLIDLAMAGLSAAVASRIDPATLLSVGGGLGVGIADGRLAATLAARGAIRRGEPVVVEPGPATTAAFLAPHPVTALGAVAGCDVGLVDLLQRLGLRRFGDVAALSPHHLVDRFGALGHTVHRLVSGTDDGTPSALPPPPDLTIVRLFDDPVTQFDMLVFAAKSLVDELGRYFAERGQVCTRVRVEAETEHGETSVRVWHRAEGMNESAMVDRVRWQLDGWINGADPPSAGVTKIALVPLEIRADAGTQEGFWGGRTAADDAAARAITRVMALVGPAGVTVASWRGGRDPREQYRMVPVADVGADGTTVQERPSGPTASRWPGAIPTPSPALVHHQPVGVRVLDGDGRAVSVSGRGFVSAPPAVLCRENGRASVAGWAGPWPVEERWWDERARRVARFQLVVQTSDGPRAYLAEVSSGQWWLVAEYA</sequence>
<dbReference type="AlphaFoldDB" id="A0A6J6F111"/>
<dbReference type="Pfam" id="PF00817">
    <property type="entry name" value="IMS"/>
    <property type="match status" value="1"/>
</dbReference>
<feature type="domain" description="UmuC" evidence="1">
    <location>
        <begin position="39"/>
        <end position="213"/>
    </location>
</feature>